<dbReference type="EMBL" id="BGPR01000540">
    <property type="protein sequence ID" value="GBM25551.1"/>
    <property type="molecule type" value="Genomic_DNA"/>
</dbReference>
<keyword evidence="3" id="KW-1185">Reference proteome</keyword>
<feature type="compositionally biased region" description="Polar residues" evidence="1">
    <location>
        <begin position="11"/>
        <end position="20"/>
    </location>
</feature>
<evidence type="ECO:0000256" key="1">
    <source>
        <dbReference type="SAM" id="MobiDB-lite"/>
    </source>
</evidence>
<accession>A0A4Y2E9G3</accession>
<organism evidence="2 3">
    <name type="scientific">Araneus ventricosus</name>
    <name type="common">Orbweaver spider</name>
    <name type="synonym">Epeira ventricosa</name>
    <dbReference type="NCBI Taxonomy" id="182803"/>
    <lineage>
        <taxon>Eukaryota</taxon>
        <taxon>Metazoa</taxon>
        <taxon>Ecdysozoa</taxon>
        <taxon>Arthropoda</taxon>
        <taxon>Chelicerata</taxon>
        <taxon>Arachnida</taxon>
        <taxon>Araneae</taxon>
        <taxon>Araneomorphae</taxon>
        <taxon>Entelegynae</taxon>
        <taxon>Araneoidea</taxon>
        <taxon>Araneidae</taxon>
        <taxon>Araneus</taxon>
    </lineage>
</organism>
<comment type="caution">
    <text evidence="2">The sequence shown here is derived from an EMBL/GenBank/DDBJ whole genome shotgun (WGS) entry which is preliminary data.</text>
</comment>
<dbReference type="AlphaFoldDB" id="A0A4Y2E9G3"/>
<proteinExistence type="predicted"/>
<dbReference type="Proteomes" id="UP000499080">
    <property type="component" value="Unassembled WGS sequence"/>
</dbReference>
<evidence type="ECO:0000313" key="2">
    <source>
        <dbReference type="EMBL" id="GBM25551.1"/>
    </source>
</evidence>
<evidence type="ECO:0000313" key="3">
    <source>
        <dbReference type="Proteomes" id="UP000499080"/>
    </source>
</evidence>
<protein>
    <submittedName>
        <fullName evidence="2">Uncharacterized protein</fullName>
    </submittedName>
</protein>
<name>A0A4Y2E9G3_ARAVE</name>
<gene>
    <name evidence="2" type="ORF">AVEN_272546_1</name>
</gene>
<sequence>MRRTPELVPPLQTSAPQQREDVSSPTYYLTCNRFNTRQVFSGLEFRTWKLFAPRPTLYQEATAASSQILRNAETETTSCSLHVPLEMKEIRLVNKILFIQNNSTLLKYTLDIRCLHSRFATQPFPRLK</sequence>
<reference evidence="2 3" key="1">
    <citation type="journal article" date="2019" name="Sci. Rep.">
        <title>Orb-weaving spider Araneus ventricosus genome elucidates the spidroin gene catalogue.</title>
        <authorList>
            <person name="Kono N."/>
            <person name="Nakamura H."/>
            <person name="Ohtoshi R."/>
            <person name="Moran D.A.P."/>
            <person name="Shinohara A."/>
            <person name="Yoshida Y."/>
            <person name="Fujiwara M."/>
            <person name="Mori M."/>
            <person name="Tomita M."/>
            <person name="Arakawa K."/>
        </authorList>
    </citation>
    <scope>NUCLEOTIDE SEQUENCE [LARGE SCALE GENOMIC DNA]</scope>
</reference>
<feature type="region of interest" description="Disordered" evidence="1">
    <location>
        <begin position="1"/>
        <end position="20"/>
    </location>
</feature>